<comment type="caution">
    <text evidence="1">The sequence shown here is derived from an EMBL/GenBank/DDBJ whole genome shotgun (WGS) entry which is preliminary data.</text>
</comment>
<keyword evidence="2" id="KW-1185">Reference proteome</keyword>
<keyword evidence="1" id="KW-0067">ATP-binding</keyword>
<protein>
    <submittedName>
        <fullName evidence="1">ATP-binding protein</fullName>
    </submittedName>
</protein>
<accession>A0A511M7G7</accession>
<reference evidence="1 2" key="1">
    <citation type="submission" date="2019-07" db="EMBL/GenBank/DDBJ databases">
        <title>Whole genome shotgun sequence of Nocardia ninae NBRC 108245.</title>
        <authorList>
            <person name="Hosoyama A."/>
            <person name="Uohara A."/>
            <person name="Ohji S."/>
            <person name="Ichikawa N."/>
        </authorList>
    </citation>
    <scope>NUCLEOTIDE SEQUENCE [LARGE SCALE GENOMIC DNA]</scope>
    <source>
        <strain evidence="1 2">NBRC 108245</strain>
    </source>
</reference>
<evidence type="ECO:0000313" key="1">
    <source>
        <dbReference type="EMBL" id="GEM36560.1"/>
    </source>
</evidence>
<dbReference type="AlphaFoldDB" id="A0A511M7G7"/>
<keyword evidence="1" id="KW-0547">Nucleotide-binding</keyword>
<dbReference type="EMBL" id="BJXA01000004">
    <property type="protein sequence ID" value="GEM36560.1"/>
    <property type="molecule type" value="Genomic_DNA"/>
</dbReference>
<dbReference type="SUPFAM" id="SSF52540">
    <property type="entry name" value="P-loop containing nucleoside triphosphate hydrolases"/>
    <property type="match status" value="1"/>
</dbReference>
<dbReference type="GO" id="GO:0005524">
    <property type="term" value="F:ATP binding"/>
    <property type="evidence" value="ECO:0007669"/>
    <property type="project" value="UniProtKB-KW"/>
</dbReference>
<name>A0A511M7G7_9NOCA</name>
<dbReference type="InterPro" id="IPR027417">
    <property type="entry name" value="P-loop_NTPase"/>
</dbReference>
<organism evidence="1 2">
    <name type="scientific">Nocardia ninae NBRC 108245</name>
    <dbReference type="NCBI Taxonomy" id="1210091"/>
    <lineage>
        <taxon>Bacteria</taxon>
        <taxon>Bacillati</taxon>
        <taxon>Actinomycetota</taxon>
        <taxon>Actinomycetes</taxon>
        <taxon>Mycobacteriales</taxon>
        <taxon>Nocardiaceae</taxon>
        <taxon>Nocardia</taxon>
    </lineage>
</organism>
<dbReference type="Proteomes" id="UP000321424">
    <property type="component" value="Unassembled WGS sequence"/>
</dbReference>
<dbReference type="Pfam" id="PF13671">
    <property type="entry name" value="AAA_33"/>
    <property type="match status" value="1"/>
</dbReference>
<dbReference type="Gene3D" id="3.40.50.300">
    <property type="entry name" value="P-loop containing nucleotide triphosphate hydrolases"/>
    <property type="match status" value="1"/>
</dbReference>
<evidence type="ECO:0000313" key="2">
    <source>
        <dbReference type="Proteomes" id="UP000321424"/>
    </source>
</evidence>
<sequence length="251" mass="27860">MRRLEDVSEKSGFSPLPEQVRLGTLEEVNPPLVVLPPHSPEAISSFLAPDAVHDLRGRVIDELQYPPMAALVVAGIPGAGKSTVLRRFFGATTEAEDPSGGPEGSLVLDSLQARNRLRHRLGWLPYSLWRPVVHVVHFAGIRRALRDTEGPVVIHDCATTGWARWIIALWAAGYGRELHVILLDVPAAEARAGQQSRGRRSNRMTFVLHCFRWRRLMQRLRAGGGLRPAPESLVIVDRSNINQMNRVTFAA</sequence>
<proteinExistence type="predicted"/>
<gene>
    <name evidence="1" type="ORF">NN4_10790</name>
</gene>